<comment type="caution">
    <text evidence="1">The sequence shown here is derived from an EMBL/GenBank/DDBJ whole genome shotgun (WGS) entry which is preliminary data.</text>
</comment>
<dbReference type="EMBL" id="CM042886">
    <property type="protein sequence ID" value="KAI4339763.1"/>
    <property type="molecule type" value="Genomic_DNA"/>
</dbReference>
<evidence type="ECO:0000313" key="1">
    <source>
        <dbReference type="EMBL" id="KAI4339763.1"/>
    </source>
</evidence>
<accession>A0ACB9NSQ1</accession>
<evidence type="ECO:0000313" key="2">
    <source>
        <dbReference type="Proteomes" id="UP001057402"/>
    </source>
</evidence>
<gene>
    <name evidence="1" type="ORF">MLD38_024671</name>
</gene>
<dbReference type="Proteomes" id="UP001057402">
    <property type="component" value="Chromosome 7"/>
</dbReference>
<name>A0ACB9NSQ1_9MYRT</name>
<protein>
    <submittedName>
        <fullName evidence="1">Uncharacterized protein</fullName>
    </submittedName>
</protein>
<reference evidence="2" key="1">
    <citation type="journal article" date="2023" name="Front. Plant Sci.">
        <title>Chromosomal-level genome assembly of Melastoma candidum provides insights into trichome evolution.</title>
        <authorList>
            <person name="Zhong Y."/>
            <person name="Wu W."/>
            <person name="Sun C."/>
            <person name="Zou P."/>
            <person name="Liu Y."/>
            <person name="Dai S."/>
            <person name="Zhou R."/>
        </authorList>
    </citation>
    <scope>NUCLEOTIDE SEQUENCE [LARGE SCALE GENOMIC DNA]</scope>
</reference>
<keyword evidence="2" id="KW-1185">Reference proteome</keyword>
<proteinExistence type="predicted"/>
<organism evidence="1 2">
    <name type="scientific">Melastoma candidum</name>
    <dbReference type="NCBI Taxonomy" id="119954"/>
    <lineage>
        <taxon>Eukaryota</taxon>
        <taxon>Viridiplantae</taxon>
        <taxon>Streptophyta</taxon>
        <taxon>Embryophyta</taxon>
        <taxon>Tracheophyta</taxon>
        <taxon>Spermatophyta</taxon>
        <taxon>Magnoliopsida</taxon>
        <taxon>eudicotyledons</taxon>
        <taxon>Gunneridae</taxon>
        <taxon>Pentapetalae</taxon>
        <taxon>rosids</taxon>
        <taxon>malvids</taxon>
        <taxon>Myrtales</taxon>
        <taxon>Melastomataceae</taxon>
        <taxon>Melastomatoideae</taxon>
        <taxon>Melastomateae</taxon>
        <taxon>Melastoma</taxon>
    </lineage>
</organism>
<sequence length="250" mass="27760">MSDSEAEKDKEGEGASLGDFTWVRLKRDSWWPAQVVDESCVSESVRPRPKSKRGGDVLLRLYGSHEFLYADPSKCRSEFESVIEREKLSCGDMFLKSLEKVLPSVKSARSKERASTKKAKALIAASTPDSVSNRLKHKSRSAADKARAEISRQFKPWSKSKELLMVDSQPCGDPFSNSKGKERKDSLDIGCSSKKKKASNSCPAETPSQVQLLEGVRQLSTRRIRVMRNLGLISPLGSPFSKHASENLNP</sequence>